<organism evidence="6 7">
    <name type="scientific">Sphaeroforma arctica JP610</name>
    <dbReference type="NCBI Taxonomy" id="667725"/>
    <lineage>
        <taxon>Eukaryota</taxon>
        <taxon>Ichthyosporea</taxon>
        <taxon>Ichthyophonida</taxon>
        <taxon>Sphaeroforma</taxon>
    </lineage>
</organism>
<dbReference type="Proteomes" id="UP000054560">
    <property type="component" value="Unassembled WGS sequence"/>
</dbReference>
<keyword evidence="2" id="KW-0235">DNA replication</keyword>
<dbReference type="GO" id="GO:0006270">
    <property type="term" value="P:DNA replication initiation"/>
    <property type="evidence" value="ECO:0007669"/>
    <property type="project" value="TreeGrafter"/>
</dbReference>
<dbReference type="eggNOG" id="KOG2228">
    <property type="taxonomic scope" value="Eukaryota"/>
</dbReference>
<proteinExistence type="predicted"/>
<keyword evidence="4" id="KW-0539">Nucleus</keyword>
<dbReference type="STRING" id="667725.A0A0L0FBL1"/>
<sequence length="256" mass="28692">MFEKRVRSRFSHRFIHVYNTLTFEQYSQTAHNLLTVPEDVATSSVAMKSVCKEWDAHTTALCASPKALTALRNQYELDASIRSLQLFLLPLVSRLSVNYNGTVNTRSVSAEAFFARVTELRKDEKIVILKGLTSLELALLIALVCLGSKHGIETFNFEMAYNEYKEFCIGKTTKATGTIPLFSKPVAMKAWERLVQLEMVVTAPGNTKTVTKRHKTHYITISPALLNIALQQHIDCPTALVRWATAGIASSYAYEV</sequence>
<dbReference type="PANTHER" id="PTHR12087">
    <property type="entry name" value="ORIGIN RECOGNITION COMPLEX SUBUNIT 4"/>
    <property type="match status" value="1"/>
</dbReference>
<dbReference type="GO" id="GO:0003688">
    <property type="term" value="F:DNA replication origin binding"/>
    <property type="evidence" value="ECO:0007669"/>
    <property type="project" value="TreeGrafter"/>
</dbReference>
<evidence type="ECO:0000256" key="1">
    <source>
        <dbReference type="ARBA" id="ARBA00004123"/>
    </source>
</evidence>
<dbReference type="GO" id="GO:0005664">
    <property type="term" value="C:nuclear origin of replication recognition complex"/>
    <property type="evidence" value="ECO:0007669"/>
    <property type="project" value="TreeGrafter"/>
</dbReference>
<dbReference type="OrthoDB" id="343623at2759"/>
<dbReference type="GeneID" id="25913838"/>
<evidence type="ECO:0000256" key="2">
    <source>
        <dbReference type="ARBA" id="ARBA00022705"/>
    </source>
</evidence>
<dbReference type="RefSeq" id="XP_014148011.1">
    <property type="nucleotide sequence ID" value="XM_014292536.1"/>
</dbReference>
<dbReference type="InterPro" id="IPR016527">
    <property type="entry name" value="ORC4"/>
</dbReference>
<feature type="domain" description="Origin recognition complex subunit 4 C-terminal" evidence="5">
    <location>
        <begin position="29"/>
        <end position="223"/>
    </location>
</feature>
<name>A0A0L0FBL1_9EUKA</name>
<dbReference type="AlphaFoldDB" id="A0A0L0FBL1"/>
<keyword evidence="3" id="KW-0238">DNA-binding</keyword>
<evidence type="ECO:0000313" key="6">
    <source>
        <dbReference type="EMBL" id="KNC74109.1"/>
    </source>
</evidence>
<comment type="subcellular location">
    <subcellularLocation>
        <location evidence="1">Nucleus</location>
    </subcellularLocation>
</comment>
<evidence type="ECO:0000256" key="4">
    <source>
        <dbReference type="ARBA" id="ARBA00023242"/>
    </source>
</evidence>
<dbReference type="PANTHER" id="PTHR12087:SF0">
    <property type="entry name" value="ORIGIN RECOGNITION COMPLEX SUBUNIT 4"/>
    <property type="match status" value="1"/>
</dbReference>
<reference evidence="6 7" key="1">
    <citation type="submission" date="2011-02" db="EMBL/GenBank/DDBJ databases">
        <title>The Genome Sequence of Sphaeroforma arctica JP610.</title>
        <authorList>
            <consortium name="The Broad Institute Genome Sequencing Platform"/>
            <person name="Russ C."/>
            <person name="Cuomo C."/>
            <person name="Young S.K."/>
            <person name="Zeng Q."/>
            <person name="Gargeya S."/>
            <person name="Alvarado L."/>
            <person name="Berlin A."/>
            <person name="Chapman S.B."/>
            <person name="Chen Z."/>
            <person name="Freedman E."/>
            <person name="Gellesch M."/>
            <person name="Goldberg J."/>
            <person name="Griggs A."/>
            <person name="Gujja S."/>
            <person name="Heilman E."/>
            <person name="Heiman D."/>
            <person name="Howarth C."/>
            <person name="Mehta T."/>
            <person name="Neiman D."/>
            <person name="Pearson M."/>
            <person name="Roberts A."/>
            <person name="Saif S."/>
            <person name="Shea T."/>
            <person name="Shenoy N."/>
            <person name="Sisk P."/>
            <person name="Stolte C."/>
            <person name="Sykes S."/>
            <person name="White J."/>
            <person name="Yandava C."/>
            <person name="Burger G."/>
            <person name="Gray M.W."/>
            <person name="Holland P.W.H."/>
            <person name="King N."/>
            <person name="Lang F.B.F."/>
            <person name="Roger A.J."/>
            <person name="Ruiz-Trillo I."/>
            <person name="Haas B."/>
            <person name="Nusbaum C."/>
            <person name="Birren B."/>
        </authorList>
    </citation>
    <scope>NUCLEOTIDE SEQUENCE [LARGE SCALE GENOMIC DNA]</scope>
    <source>
        <strain evidence="6 7">JP610</strain>
    </source>
</reference>
<accession>A0A0L0FBL1</accession>
<dbReference type="EMBL" id="KQ244751">
    <property type="protein sequence ID" value="KNC74109.1"/>
    <property type="molecule type" value="Genomic_DNA"/>
</dbReference>
<dbReference type="Pfam" id="PF14629">
    <property type="entry name" value="ORC4_C"/>
    <property type="match status" value="1"/>
</dbReference>
<protein>
    <recommendedName>
        <fullName evidence="5">Origin recognition complex subunit 4 C-terminal domain-containing protein</fullName>
    </recommendedName>
</protein>
<evidence type="ECO:0000313" key="7">
    <source>
        <dbReference type="Proteomes" id="UP000054560"/>
    </source>
</evidence>
<dbReference type="InterPro" id="IPR032705">
    <property type="entry name" value="ORC4_C"/>
</dbReference>
<gene>
    <name evidence="6" type="ORF">SARC_13334</name>
</gene>
<evidence type="ECO:0000256" key="3">
    <source>
        <dbReference type="ARBA" id="ARBA00023125"/>
    </source>
</evidence>
<keyword evidence="7" id="KW-1185">Reference proteome</keyword>
<evidence type="ECO:0000259" key="5">
    <source>
        <dbReference type="Pfam" id="PF14629"/>
    </source>
</evidence>